<keyword evidence="7" id="KW-1185">Reference proteome</keyword>
<reference evidence="6 7" key="1">
    <citation type="submission" date="2018-03" db="EMBL/GenBank/DDBJ databases">
        <title>Genomic Encyclopedia of Archaeal and Bacterial Type Strains, Phase II (KMG-II): from individual species to whole genera.</title>
        <authorList>
            <person name="Goeker M."/>
        </authorList>
    </citation>
    <scope>NUCLEOTIDE SEQUENCE [LARGE SCALE GENOMIC DNA]</scope>
    <source>
        <strain evidence="6 7">DSM 100673</strain>
    </source>
</reference>
<dbReference type="Gene3D" id="3.90.1150.10">
    <property type="entry name" value="Aspartate Aminotransferase, domain 1"/>
    <property type="match status" value="1"/>
</dbReference>
<accession>A0A2P8FAD3</accession>
<organism evidence="6 7">
    <name type="scientific">Shimia abyssi</name>
    <dbReference type="NCBI Taxonomy" id="1662395"/>
    <lineage>
        <taxon>Bacteria</taxon>
        <taxon>Pseudomonadati</taxon>
        <taxon>Pseudomonadota</taxon>
        <taxon>Alphaproteobacteria</taxon>
        <taxon>Rhodobacterales</taxon>
        <taxon>Roseobacteraceae</taxon>
    </lineage>
</organism>
<comment type="cofactor">
    <cofactor evidence="1">
        <name>pyridoxal 5'-phosphate</name>
        <dbReference type="ChEBI" id="CHEBI:597326"/>
    </cofactor>
</comment>
<evidence type="ECO:0000313" key="7">
    <source>
        <dbReference type="Proteomes" id="UP000240418"/>
    </source>
</evidence>
<dbReference type="GO" id="GO:0008483">
    <property type="term" value="F:transaminase activity"/>
    <property type="evidence" value="ECO:0007669"/>
    <property type="project" value="UniProtKB-KW"/>
</dbReference>
<dbReference type="InterPro" id="IPR015424">
    <property type="entry name" value="PyrdxlP-dep_Trfase"/>
</dbReference>
<dbReference type="RefSeq" id="WP_106609053.1">
    <property type="nucleotide sequence ID" value="NZ_PYGJ01000009.1"/>
</dbReference>
<protein>
    <submittedName>
        <fullName evidence="6">Taurine-pyruvate aminotransferase</fullName>
    </submittedName>
</protein>
<dbReference type="Pfam" id="PF00202">
    <property type="entry name" value="Aminotran_3"/>
    <property type="match status" value="1"/>
</dbReference>
<evidence type="ECO:0000256" key="4">
    <source>
        <dbReference type="ARBA" id="ARBA00022898"/>
    </source>
</evidence>
<dbReference type="GO" id="GO:0030170">
    <property type="term" value="F:pyridoxal phosphate binding"/>
    <property type="evidence" value="ECO:0007669"/>
    <property type="project" value="InterPro"/>
</dbReference>
<dbReference type="Proteomes" id="UP000240418">
    <property type="component" value="Unassembled WGS sequence"/>
</dbReference>
<keyword evidence="4 5" id="KW-0663">Pyridoxal phosphate</keyword>
<dbReference type="Gene3D" id="3.40.640.10">
    <property type="entry name" value="Type I PLP-dependent aspartate aminotransferase-like (Major domain)"/>
    <property type="match status" value="1"/>
</dbReference>
<evidence type="ECO:0000256" key="2">
    <source>
        <dbReference type="ARBA" id="ARBA00008954"/>
    </source>
</evidence>
<dbReference type="SUPFAM" id="SSF53383">
    <property type="entry name" value="PLP-dependent transferases"/>
    <property type="match status" value="1"/>
</dbReference>
<dbReference type="PANTHER" id="PTHR43094:SF1">
    <property type="entry name" value="AMINOTRANSFERASE CLASS-III"/>
    <property type="match status" value="1"/>
</dbReference>
<evidence type="ECO:0000256" key="1">
    <source>
        <dbReference type="ARBA" id="ARBA00001933"/>
    </source>
</evidence>
<dbReference type="PIRSF" id="PIRSF000521">
    <property type="entry name" value="Transaminase_4ab_Lys_Orn"/>
    <property type="match status" value="1"/>
</dbReference>
<gene>
    <name evidence="6" type="ORF">CLV88_10965</name>
</gene>
<dbReference type="AlphaFoldDB" id="A0A2P8FAD3"/>
<evidence type="ECO:0000313" key="6">
    <source>
        <dbReference type="EMBL" id="PSL18680.1"/>
    </source>
</evidence>
<dbReference type="CDD" id="cd00610">
    <property type="entry name" value="OAT_like"/>
    <property type="match status" value="1"/>
</dbReference>
<evidence type="ECO:0000256" key="3">
    <source>
        <dbReference type="ARBA" id="ARBA00022576"/>
    </source>
</evidence>
<keyword evidence="6" id="KW-0670">Pyruvate</keyword>
<evidence type="ECO:0000256" key="5">
    <source>
        <dbReference type="RuleBase" id="RU003560"/>
    </source>
</evidence>
<comment type="caution">
    <text evidence="6">The sequence shown here is derived from an EMBL/GenBank/DDBJ whole genome shotgun (WGS) entry which is preliminary data.</text>
</comment>
<keyword evidence="6" id="KW-0808">Transferase</keyword>
<name>A0A2P8FAD3_9RHOB</name>
<proteinExistence type="inferred from homology"/>
<dbReference type="OrthoDB" id="9801834at2"/>
<keyword evidence="3 6" id="KW-0032">Aminotransferase</keyword>
<dbReference type="PANTHER" id="PTHR43094">
    <property type="entry name" value="AMINOTRANSFERASE"/>
    <property type="match status" value="1"/>
</dbReference>
<dbReference type="InterPro" id="IPR049704">
    <property type="entry name" value="Aminotrans_3_PPA_site"/>
</dbReference>
<dbReference type="FunFam" id="3.40.640.10:FF:000004">
    <property type="entry name" value="Acetylornithine aminotransferase"/>
    <property type="match status" value="1"/>
</dbReference>
<sequence length="466" mass="51010">MDGTLNENDLSRVVSADKAHVWHHLVQHKPFETGDPRIIIEGKGMRVWDQNGKEYIDAVSGAVWTVNVGYGRERIANAVRDQIMKMCYFAQAAGSIPAALFAEKLIEKMPGMSRVYYTNSGSEANEKAFKMVRQIAHKKYGGKKTKILYRERDYHGSTLATMSAGGQDERNMQYGPFAPDFVRVPHCMEYRKHELGLDHLSGREFGIAAANQIEEIILREGPETVGALCLEPVTAGGGVIEAPEGYWDRVQEICKQYDILLHIDEVVCGVGRTGTEWFGYQHYGIKPDFVTMAKGVASGYAAIACMVTTEEVFELFKSNPSDKLDHFRDISTFGGCTAGPAAALENMAIIEEEGLLENCTAMGARMKGNLNALMEKHDIIGDVRGKGLFLGIELVKDRTTKEPVDEKHVMAVVAECGALGVIIGAANRSIPGRNNVLAFSPALIATADDIDAITDAVDQALTKVFG</sequence>
<dbReference type="InterPro" id="IPR005814">
    <property type="entry name" value="Aminotrans_3"/>
</dbReference>
<dbReference type="PROSITE" id="PS00600">
    <property type="entry name" value="AA_TRANSFER_CLASS_3"/>
    <property type="match status" value="1"/>
</dbReference>
<dbReference type="EMBL" id="PYGJ01000009">
    <property type="protein sequence ID" value="PSL18680.1"/>
    <property type="molecule type" value="Genomic_DNA"/>
</dbReference>
<comment type="similarity">
    <text evidence="2 5">Belongs to the class-III pyridoxal-phosphate-dependent aminotransferase family.</text>
</comment>
<dbReference type="InterPro" id="IPR015421">
    <property type="entry name" value="PyrdxlP-dep_Trfase_major"/>
</dbReference>
<dbReference type="InterPro" id="IPR015422">
    <property type="entry name" value="PyrdxlP-dep_Trfase_small"/>
</dbReference>